<gene>
    <name evidence="2" type="ORF">GJV85_02665</name>
</gene>
<dbReference type="PANTHER" id="PTHR43031:SF1">
    <property type="entry name" value="PYRIDINE NUCLEOTIDE-DISULPHIDE OXIDOREDUCTASE"/>
    <property type="match status" value="1"/>
</dbReference>
<feature type="domain" description="Rhodanese" evidence="1">
    <location>
        <begin position="36"/>
        <end position="118"/>
    </location>
</feature>
<dbReference type="InterPro" id="IPR001763">
    <property type="entry name" value="Rhodanese-like_dom"/>
</dbReference>
<dbReference type="EMBL" id="CP046072">
    <property type="protein sequence ID" value="QSZ41061.1"/>
    <property type="molecule type" value="Genomic_DNA"/>
</dbReference>
<dbReference type="SMART" id="SM00450">
    <property type="entry name" value="RHOD"/>
    <property type="match status" value="1"/>
</dbReference>
<dbReference type="Proteomes" id="UP000671852">
    <property type="component" value="Chromosome"/>
</dbReference>
<reference evidence="2" key="1">
    <citation type="submission" date="2019-11" db="EMBL/GenBank/DDBJ databases">
        <authorList>
            <person name="Kojima H."/>
        </authorList>
    </citation>
    <scope>NUCLEOTIDE SEQUENCE</scope>
    <source>
        <strain evidence="2">H1576</strain>
    </source>
</reference>
<protein>
    <submittedName>
        <fullName evidence="2">Rhodanese-like domain-containing protein</fullName>
    </submittedName>
</protein>
<keyword evidence="3" id="KW-1185">Reference proteome</keyword>
<evidence type="ECO:0000313" key="2">
    <source>
        <dbReference type="EMBL" id="QSZ41061.1"/>
    </source>
</evidence>
<sequence length="123" mass="13839">MKYLLTNILFSLFIISNFTGCSSVDDATIIAARKAVENGAVIIDVRTYQEYRRSHIPNAINIPVEELFKTLSRVPKNKALVLYCRTGSRSGAAAQLLYQNGYTVYDVATQSDYNREVKEPVKK</sequence>
<accession>A0A975GBU7</accession>
<dbReference type="CDD" id="cd00158">
    <property type="entry name" value="RHOD"/>
    <property type="match status" value="1"/>
</dbReference>
<dbReference type="AlphaFoldDB" id="A0A975GBU7"/>
<dbReference type="InterPro" id="IPR050229">
    <property type="entry name" value="GlpE_sulfurtransferase"/>
</dbReference>
<proteinExistence type="predicted"/>
<name>A0A975GBU7_9BACT</name>
<organism evidence="2 3">
    <name type="scientific">Sulfurimonas aquatica</name>
    <dbReference type="NCBI Taxonomy" id="2672570"/>
    <lineage>
        <taxon>Bacteria</taxon>
        <taxon>Pseudomonadati</taxon>
        <taxon>Campylobacterota</taxon>
        <taxon>Epsilonproteobacteria</taxon>
        <taxon>Campylobacterales</taxon>
        <taxon>Sulfurimonadaceae</taxon>
        <taxon>Sulfurimonas</taxon>
    </lineage>
</organism>
<dbReference type="RefSeq" id="WP_207562333.1">
    <property type="nucleotide sequence ID" value="NZ_CP046072.1"/>
</dbReference>
<evidence type="ECO:0000259" key="1">
    <source>
        <dbReference type="PROSITE" id="PS50206"/>
    </source>
</evidence>
<dbReference type="KEGG" id="saqt:GJV85_02665"/>
<dbReference type="InterPro" id="IPR036873">
    <property type="entry name" value="Rhodanese-like_dom_sf"/>
</dbReference>
<dbReference type="PANTHER" id="PTHR43031">
    <property type="entry name" value="FAD-DEPENDENT OXIDOREDUCTASE"/>
    <property type="match status" value="1"/>
</dbReference>
<dbReference type="Pfam" id="PF00581">
    <property type="entry name" value="Rhodanese"/>
    <property type="match status" value="1"/>
</dbReference>
<evidence type="ECO:0000313" key="3">
    <source>
        <dbReference type="Proteomes" id="UP000671852"/>
    </source>
</evidence>
<reference evidence="2" key="2">
    <citation type="submission" date="2021-04" db="EMBL/GenBank/DDBJ databases">
        <title>Isolation and characterization of a novel species of the genus Sulfurimonas.</title>
        <authorList>
            <person name="Fukui M."/>
        </authorList>
    </citation>
    <scope>NUCLEOTIDE SEQUENCE</scope>
    <source>
        <strain evidence="2">H1576</strain>
    </source>
</reference>
<dbReference type="Gene3D" id="3.40.250.10">
    <property type="entry name" value="Rhodanese-like domain"/>
    <property type="match status" value="1"/>
</dbReference>
<dbReference type="SUPFAM" id="SSF52821">
    <property type="entry name" value="Rhodanese/Cell cycle control phosphatase"/>
    <property type="match status" value="1"/>
</dbReference>
<dbReference type="PROSITE" id="PS50206">
    <property type="entry name" value="RHODANESE_3"/>
    <property type="match status" value="1"/>
</dbReference>